<evidence type="ECO:0000256" key="3">
    <source>
        <dbReference type="ARBA" id="ARBA00023125"/>
    </source>
</evidence>
<keyword evidence="7" id="KW-1185">Reference proteome</keyword>
<dbReference type="Pfam" id="PF00126">
    <property type="entry name" value="HTH_1"/>
    <property type="match status" value="1"/>
</dbReference>
<dbReference type="SUPFAM" id="SSF53850">
    <property type="entry name" value="Periplasmic binding protein-like II"/>
    <property type="match status" value="1"/>
</dbReference>
<accession>A0ABU5AX17</accession>
<evidence type="ECO:0000256" key="4">
    <source>
        <dbReference type="ARBA" id="ARBA00023163"/>
    </source>
</evidence>
<gene>
    <name evidence="6" type="ORF">RFM23_30150</name>
</gene>
<dbReference type="Gene3D" id="3.40.190.10">
    <property type="entry name" value="Periplasmic binding protein-like II"/>
    <property type="match status" value="2"/>
</dbReference>
<proteinExistence type="inferred from homology"/>
<sequence length="310" mass="33632">MAQILPPLPALRAFEVAARHLSFARAGGELRVTPGAISHQVKLLEEWVGGPLFKREANRVALTETGRILSNRVNAIFGHIISAGAAARSAESKNGVHIRCQHSVAAKWLAPRISRFLDSNRDITVTVQAGPQRWTAAENVPDLSIFNSRGLVPGYREALLLSGNLIAVAPPPFLSKLPPVATPADLLSGPLVEVSFNEPGWHDQGWESWFAAAGLGHVAPPKSLSFSLMHLAIEACVAGAGFALIPDFLVERELACGDLVDVCGFSLPNTQPYYLIEPDPKPDRYEVELLKNWILEEAKAFRDQSRSTGE</sequence>
<evidence type="ECO:0000256" key="1">
    <source>
        <dbReference type="ARBA" id="ARBA00009437"/>
    </source>
</evidence>
<dbReference type="InterPro" id="IPR036390">
    <property type="entry name" value="WH_DNA-bd_sf"/>
</dbReference>
<reference evidence="6 7" key="1">
    <citation type="submission" date="2023-08" db="EMBL/GenBank/DDBJ databases">
        <title>Implementing the SeqCode for naming new Mesorhizobium species isolated from Vachellia karroo root nodules.</title>
        <authorList>
            <person name="Van Lill M."/>
        </authorList>
    </citation>
    <scope>NUCLEOTIDE SEQUENCE [LARGE SCALE GENOMIC DNA]</scope>
    <source>
        <strain evidence="6 7">VK4B</strain>
    </source>
</reference>
<name>A0ABU5AX17_9HYPH</name>
<evidence type="ECO:0000256" key="2">
    <source>
        <dbReference type="ARBA" id="ARBA00023015"/>
    </source>
</evidence>
<dbReference type="PANTHER" id="PTHR30537">
    <property type="entry name" value="HTH-TYPE TRANSCRIPTIONAL REGULATOR"/>
    <property type="match status" value="1"/>
</dbReference>
<comment type="caution">
    <text evidence="6">The sequence shown here is derived from an EMBL/GenBank/DDBJ whole genome shotgun (WGS) entry which is preliminary data.</text>
</comment>
<keyword evidence="4" id="KW-0804">Transcription</keyword>
<organism evidence="6 7">
    <name type="scientific">Mesorhizobium abyssinicae</name>
    <dbReference type="NCBI Taxonomy" id="1209958"/>
    <lineage>
        <taxon>Bacteria</taxon>
        <taxon>Pseudomonadati</taxon>
        <taxon>Pseudomonadota</taxon>
        <taxon>Alphaproteobacteria</taxon>
        <taxon>Hyphomicrobiales</taxon>
        <taxon>Phyllobacteriaceae</taxon>
        <taxon>Mesorhizobium</taxon>
    </lineage>
</organism>
<dbReference type="Pfam" id="PF03466">
    <property type="entry name" value="LysR_substrate"/>
    <property type="match status" value="1"/>
</dbReference>
<evidence type="ECO:0000313" key="7">
    <source>
        <dbReference type="Proteomes" id="UP001276564"/>
    </source>
</evidence>
<keyword evidence="3" id="KW-0238">DNA-binding</keyword>
<comment type="similarity">
    <text evidence="1">Belongs to the LysR transcriptional regulatory family.</text>
</comment>
<dbReference type="PANTHER" id="PTHR30537:SF26">
    <property type="entry name" value="GLYCINE CLEAVAGE SYSTEM TRANSCRIPTIONAL ACTIVATOR"/>
    <property type="match status" value="1"/>
</dbReference>
<dbReference type="RefSeq" id="WP_320322098.1">
    <property type="nucleotide sequence ID" value="NZ_JAVIIP010000030.1"/>
</dbReference>
<dbReference type="Proteomes" id="UP001276564">
    <property type="component" value="Unassembled WGS sequence"/>
</dbReference>
<dbReference type="SUPFAM" id="SSF46785">
    <property type="entry name" value="Winged helix' DNA-binding domain"/>
    <property type="match status" value="1"/>
</dbReference>
<keyword evidence="2" id="KW-0805">Transcription regulation</keyword>
<dbReference type="InterPro" id="IPR036388">
    <property type="entry name" value="WH-like_DNA-bd_sf"/>
</dbReference>
<dbReference type="InterPro" id="IPR005119">
    <property type="entry name" value="LysR_subst-bd"/>
</dbReference>
<protein>
    <submittedName>
        <fullName evidence="6">LysR substrate-binding domain-containing protein</fullName>
    </submittedName>
</protein>
<evidence type="ECO:0000259" key="5">
    <source>
        <dbReference type="PROSITE" id="PS50931"/>
    </source>
</evidence>
<dbReference type="EMBL" id="JAVIIP010000030">
    <property type="protein sequence ID" value="MDX8541875.1"/>
    <property type="molecule type" value="Genomic_DNA"/>
</dbReference>
<evidence type="ECO:0000313" key="6">
    <source>
        <dbReference type="EMBL" id="MDX8541875.1"/>
    </source>
</evidence>
<dbReference type="PROSITE" id="PS50931">
    <property type="entry name" value="HTH_LYSR"/>
    <property type="match status" value="1"/>
</dbReference>
<dbReference type="Gene3D" id="1.10.10.10">
    <property type="entry name" value="Winged helix-like DNA-binding domain superfamily/Winged helix DNA-binding domain"/>
    <property type="match status" value="1"/>
</dbReference>
<dbReference type="InterPro" id="IPR058163">
    <property type="entry name" value="LysR-type_TF_proteobact-type"/>
</dbReference>
<dbReference type="InterPro" id="IPR000847">
    <property type="entry name" value="LysR_HTH_N"/>
</dbReference>
<feature type="domain" description="HTH lysR-type" evidence="5">
    <location>
        <begin position="6"/>
        <end position="63"/>
    </location>
</feature>